<gene>
    <name evidence="7" type="ORF">EOI86_14310</name>
</gene>
<dbReference type="Pfam" id="PF07690">
    <property type="entry name" value="MFS_1"/>
    <property type="match status" value="1"/>
</dbReference>
<keyword evidence="2 5" id="KW-1133">Transmembrane helix</keyword>
<sequence length="434" mass="45480">MTETGENDTYRDSDGDQATGGAGSVPPGLAQRPPQSKGAALSLLILCEVLALSLWFSSTAVIPSLKADFGLDDAAASLISSMVSVGFVLGTLISASLGLADRLPPVRFFAASAMVAATANAAIIFVDPTSWAVPALRLVVGLAMAGIYPVGMKLAAGWAKGDMGFLVGTLVGALTLGSALPHLINIAGGLDWRLTLAIASGAAVTAGVLILFVRPGPAVRRAAAFRPQFAFQAWTKRSLRLANLGYFGHMWELYALWSWTGVFLLESFRRTPGMEEPVFWSMALAFATVASGAIGCIAGGVFADRLGRTTLTMLAMGISGTCALASGFVFGMSPWIVAPLFILWGISVVADSAQFSSSVMELSDPWLIGTMVTVQTCLGFLLTVGTIHLVPMMADWVGWQWSFAFLAIGPYLGVVAMGRLRAHPDAVKLAGGRR</sequence>
<keyword evidence="3 5" id="KW-0472">Membrane</keyword>
<dbReference type="AlphaFoldDB" id="A0A437QPA6"/>
<feature type="transmembrane region" description="Helical" evidence="5">
    <location>
        <begin position="399"/>
        <end position="418"/>
    </location>
</feature>
<evidence type="ECO:0000256" key="3">
    <source>
        <dbReference type="ARBA" id="ARBA00023136"/>
    </source>
</evidence>
<dbReference type="SUPFAM" id="SSF103473">
    <property type="entry name" value="MFS general substrate transporter"/>
    <property type="match status" value="1"/>
</dbReference>
<dbReference type="RefSeq" id="WP_127765854.1">
    <property type="nucleotide sequence ID" value="NZ_SADE01000002.1"/>
</dbReference>
<feature type="transmembrane region" description="Helical" evidence="5">
    <location>
        <begin position="39"/>
        <end position="62"/>
    </location>
</feature>
<evidence type="ECO:0000256" key="5">
    <source>
        <dbReference type="SAM" id="Phobius"/>
    </source>
</evidence>
<evidence type="ECO:0000313" key="7">
    <source>
        <dbReference type="EMBL" id="RVU36378.1"/>
    </source>
</evidence>
<dbReference type="Gene3D" id="1.20.1250.20">
    <property type="entry name" value="MFS general substrate transporter like domains"/>
    <property type="match status" value="2"/>
</dbReference>
<organism evidence="7 8">
    <name type="scientific">Hwanghaeella grinnelliae</name>
    <dbReference type="NCBI Taxonomy" id="2500179"/>
    <lineage>
        <taxon>Bacteria</taxon>
        <taxon>Pseudomonadati</taxon>
        <taxon>Pseudomonadota</taxon>
        <taxon>Alphaproteobacteria</taxon>
        <taxon>Rhodospirillales</taxon>
        <taxon>Rhodospirillaceae</taxon>
        <taxon>Hwanghaeella</taxon>
    </lineage>
</organism>
<evidence type="ECO:0000313" key="8">
    <source>
        <dbReference type="Proteomes" id="UP000287447"/>
    </source>
</evidence>
<keyword evidence="1 5" id="KW-0812">Transmembrane</keyword>
<dbReference type="Proteomes" id="UP000287447">
    <property type="component" value="Unassembled WGS sequence"/>
</dbReference>
<dbReference type="PANTHER" id="PTHR23521">
    <property type="entry name" value="TRANSPORTER MFS SUPERFAMILY"/>
    <property type="match status" value="1"/>
</dbReference>
<feature type="transmembrane region" description="Helical" evidence="5">
    <location>
        <begin position="277"/>
        <end position="303"/>
    </location>
</feature>
<dbReference type="PANTHER" id="PTHR23521:SF3">
    <property type="entry name" value="MFS TRANSPORTER"/>
    <property type="match status" value="1"/>
</dbReference>
<dbReference type="GO" id="GO:0005886">
    <property type="term" value="C:plasma membrane"/>
    <property type="evidence" value="ECO:0007669"/>
    <property type="project" value="TreeGrafter"/>
</dbReference>
<reference evidence="8" key="1">
    <citation type="submission" date="2019-01" db="EMBL/GenBank/DDBJ databases">
        <title>Gri0909 isolated from a small marine red alga.</title>
        <authorList>
            <person name="Kim J."/>
            <person name="Jeong S.E."/>
            <person name="Jeon C.O."/>
        </authorList>
    </citation>
    <scope>NUCLEOTIDE SEQUENCE [LARGE SCALE GENOMIC DNA]</scope>
    <source>
        <strain evidence="8">Gri0909</strain>
    </source>
</reference>
<dbReference type="InterPro" id="IPR011701">
    <property type="entry name" value="MFS"/>
</dbReference>
<feature type="transmembrane region" description="Helical" evidence="5">
    <location>
        <begin position="196"/>
        <end position="213"/>
    </location>
</feature>
<evidence type="ECO:0000256" key="1">
    <source>
        <dbReference type="ARBA" id="ARBA00022692"/>
    </source>
</evidence>
<feature type="domain" description="Major facilitator superfamily (MFS) profile" evidence="6">
    <location>
        <begin position="238"/>
        <end position="434"/>
    </location>
</feature>
<feature type="transmembrane region" description="Helical" evidence="5">
    <location>
        <begin position="74"/>
        <end position="99"/>
    </location>
</feature>
<dbReference type="InterPro" id="IPR020846">
    <property type="entry name" value="MFS_dom"/>
</dbReference>
<accession>A0A437QPA6</accession>
<feature type="transmembrane region" description="Helical" evidence="5">
    <location>
        <begin position="163"/>
        <end position="184"/>
    </location>
</feature>
<name>A0A437QPA6_9PROT</name>
<protein>
    <submittedName>
        <fullName evidence="7">MFS transporter</fullName>
    </submittedName>
</protein>
<dbReference type="OrthoDB" id="9781976at2"/>
<dbReference type="EMBL" id="SADE01000002">
    <property type="protein sequence ID" value="RVU36378.1"/>
    <property type="molecule type" value="Genomic_DNA"/>
</dbReference>
<dbReference type="PROSITE" id="PS50850">
    <property type="entry name" value="MFS"/>
    <property type="match status" value="1"/>
</dbReference>
<feature type="transmembrane region" description="Helical" evidence="5">
    <location>
        <begin position="131"/>
        <end position="151"/>
    </location>
</feature>
<keyword evidence="8" id="KW-1185">Reference proteome</keyword>
<feature type="transmembrane region" description="Helical" evidence="5">
    <location>
        <begin position="244"/>
        <end position="265"/>
    </location>
</feature>
<feature type="transmembrane region" description="Helical" evidence="5">
    <location>
        <begin position="365"/>
        <end position="387"/>
    </location>
</feature>
<evidence type="ECO:0000256" key="4">
    <source>
        <dbReference type="SAM" id="MobiDB-lite"/>
    </source>
</evidence>
<evidence type="ECO:0000259" key="6">
    <source>
        <dbReference type="PROSITE" id="PS50850"/>
    </source>
</evidence>
<dbReference type="GO" id="GO:0022857">
    <property type="term" value="F:transmembrane transporter activity"/>
    <property type="evidence" value="ECO:0007669"/>
    <property type="project" value="InterPro"/>
</dbReference>
<feature type="transmembrane region" description="Helical" evidence="5">
    <location>
        <begin position="106"/>
        <end position="125"/>
    </location>
</feature>
<dbReference type="InterPro" id="IPR036259">
    <property type="entry name" value="MFS_trans_sf"/>
</dbReference>
<feature type="region of interest" description="Disordered" evidence="4">
    <location>
        <begin position="1"/>
        <end position="33"/>
    </location>
</feature>
<evidence type="ECO:0000256" key="2">
    <source>
        <dbReference type="ARBA" id="ARBA00022989"/>
    </source>
</evidence>
<comment type="caution">
    <text evidence="7">The sequence shown here is derived from an EMBL/GenBank/DDBJ whole genome shotgun (WGS) entry which is preliminary data.</text>
</comment>
<proteinExistence type="predicted"/>